<dbReference type="InterPro" id="IPR001995">
    <property type="entry name" value="Peptidase_A2_cat"/>
</dbReference>
<accession>A0A146M008</accession>
<dbReference type="PROSITE" id="PS00141">
    <property type="entry name" value="ASP_PROTEASE"/>
    <property type="match status" value="1"/>
</dbReference>
<feature type="non-terminal residue" evidence="3">
    <location>
        <position position="99"/>
    </location>
</feature>
<feature type="domain" description="Peptidase A2" evidence="2">
    <location>
        <begin position="14"/>
        <end position="27"/>
    </location>
</feature>
<proteinExistence type="predicted"/>
<dbReference type="Gene3D" id="2.40.70.10">
    <property type="entry name" value="Acid Proteases"/>
    <property type="match status" value="1"/>
</dbReference>
<dbReference type="GO" id="GO:0006508">
    <property type="term" value="P:proteolysis"/>
    <property type="evidence" value="ECO:0007669"/>
    <property type="project" value="InterPro"/>
</dbReference>
<dbReference type="InterPro" id="IPR021109">
    <property type="entry name" value="Peptidase_aspartic_dom_sf"/>
</dbReference>
<dbReference type="Pfam" id="PF13975">
    <property type="entry name" value="gag-asp_proteas"/>
    <property type="match status" value="1"/>
</dbReference>
<dbReference type="AlphaFoldDB" id="A0A146M008"/>
<dbReference type="PROSITE" id="PS50175">
    <property type="entry name" value="ASP_PROT_RETROV"/>
    <property type="match status" value="1"/>
</dbReference>
<evidence type="ECO:0000259" key="2">
    <source>
        <dbReference type="PROSITE" id="PS50175"/>
    </source>
</evidence>
<evidence type="ECO:0000256" key="1">
    <source>
        <dbReference type="ARBA" id="ARBA00022801"/>
    </source>
</evidence>
<keyword evidence="1" id="KW-0378">Hydrolase</keyword>
<dbReference type="InterPro" id="IPR001969">
    <property type="entry name" value="Aspartic_peptidase_AS"/>
</dbReference>
<protein>
    <recommendedName>
        <fullName evidence="2">Peptidase A2 domain-containing protein</fullName>
    </recommendedName>
</protein>
<reference evidence="3" key="1">
    <citation type="journal article" date="2016" name="Gigascience">
        <title>De novo construction of an expanded transcriptome assembly for the western tarnished plant bug, Lygus hesperus.</title>
        <authorList>
            <person name="Tassone E.E."/>
            <person name="Geib S.M."/>
            <person name="Hall B."/>
            <person name="Fabrick J.A."/>
            <person name="Brent C.S."/>
            <person name="Hull J.J."/>
        </authorList>
    </citation>
    <scope>NUCLEOTIDE SEQUENCE</scope>
</reference>
<name>A0A146M008_LYGHE</name>
<dbReference type="EMBL" id="GDHC01006689">
    <property type="protein sequence ID" value="JAQ11940.1"/>
    <property type="molecule type" value="Transcribed_RNA"/>
</dbReference>
<dbReference type="CDD" id="cd00303">
    <property type="entry name" value="retropepsin_like"/>
    <property type="match status" value="1"/>
</dbReference>
<dbReference type="SUPFAM" id="SSF50630">
    <property type="entry name" value="Acid proteases"/>
    <property type="match status" value="1"/>
</dbReference>
<dbReference type="GO" id="GO:0004190">
    <property type="term" value="F:aspartic-type endopeptidase activity"/>
    <property type="evidence" value="ECO:0007669"/>
    <property type="project" value="InterPro"/>
</dbReference>
<gene>
    <name evidence="3" type="ORF">g.96723</name>
</gene>
<organism evidence="3">
    <name type="scientific">Lygus hesperus</name>
    <name type="common">Western plant bug</name>
    <dbReference type="NCBI Taxonomy" id="30085"/>
    <lineage>
        <taxon>Eukaryota</taxon>
        <taxon>Metazoa</taxon>
        <taxon>Ecdysozoa</taxon>
        <taxon>Arthropoda</taxon>
        <taxon>Hexapoda</taxon>
        <taxon>Insecta</taxon>
        <taxon>Pterygota</taxon>
        <taxon>Neoptera</taxon>
        <taxon>Paraneoptera</taxon>
        <taxon>Hemiptera</taxon>
        <taxon>Heteroptera</taxon>
        <taxon>Panheteroptera</taxon>
        <taxon>Cimicomorpha</taxon>
        <taxon>Miridae</taxon>
        <taxon>Mirini</taxon>
        <taxon>Lygus</taxon>
    </lineage>
</organism>
<feature type="non-terminal residue" evidence="3">
    <location>
        <position position="1"/>
    </location>
</feature>
<evidence type="ECO:0000313" key="3">
    <source>
        <dbReference type="EMBL" id="JAQ11940.1"/>
    </source>
</evidence>
<sequence>ERPFLDVRIYGQVFKGLLDSGASRTILGYTGWDILRRLGVALSVGSSSSCTLANGVKCTVLGSLTLPITVESKTVLVDVLVIPEVSSPLILGIDFWKLI</sequence>